<sequence length="672" mass="75423">MNFIKIIISGLIMIYIITPLTGQEQKINYEDPEIIGRLKYSPINETSGMGLSYKTDNAIWVHNDSGDGPNIYLIDTDGNLLNRGAVQGASSADWEDLSTFELNGKSYIIIGEFGDNGRSRSGYKLYIIEEPAYDPNQISGHSYPILRTINYQYDNGKQNCESVGVDVTTGKIILFSKSHDNEIRYVYELPLSVEPGTVNLTANKIASLRSDDATAMDISKDGHRAIVLTYKDFAYEFIREENETWEQAFNKGEYFDEPNGYKLPYRTIDMPLDRAGEESICYGKNSKDLYTMREGVGAEIYFLKGFYEENPNSPNKAAFSAMTEIPKIMGKGENATVSITMKNIGTSTWTKDELFKLGSVDDNGHLGLIRVELTDVDAIAPNQEKTFTFEITGPNTPGAYNFHWRMVKDNVEWFGERTPKQKIVVLSSNEYLDDCDAKTDWNPGSLLLNTMDIVQGTAALEFAGSTEQEYYKVFSQPYNAQGTPSETVLQFWYYVEDPSMFDSANQVEISSSGGPDVNEYSWSLSNLKSGWNFIQLPVSSASRIGSPNLNAINWFRLYRFKNGTTTTRVDAIQLIGENALSIDDFDNRKSFNIYPNPVDTKFFVDFTLLGSSTVSMTLMNSMGQIVSEPIKRQHMNHGNHKLEILAGTLNSGIYFANIKIDGTVLTKKVLIE</sequence>
<feature type="domain" description="Nbr1 FW" evidence="2">
    <location>
        <begin position="330"/>
        <end position="417"/>
    </location>
</feature>
<evidence type="ECO:0000313" key="5">
    <source>
        <dbReference type="Proteomes" id="UP000239522"/>
    </source>
</evidence>
<dbReference type="InterPro" id="IPR026444">
    <property type="entry name" value="Secre_tail"/>
</dbReference>
<dbReference type="Pfam" id="PF16158">
    <property type="entry name" value="N_BRCA1_IG"/>
    <property type="match status" value="1"/>
</dbReference>
<dbReference type="Gene3D" id="2.60.40.10">
    <property type="entry name" value="Immunoglobulins"/>
    <property type="match status" value="1"/>
</dbReference>
<dbReference type="Pfam" id="PF18962">
    <property type="entry name" value="Por_Secre_tail"/>
    <property type="match status" value="1"/>
</dbReference>
<comment type="caution">
    <text evidence="4">The sequence shown here is derived from an EMBL/GenBank/DDBJ whole genome shotgun (WGS) entry which is preliminary data.</text>
</comment>
<dbReference type="AlphaFoldDB" id="A0A2S7KYI1"/>
<dbReference type="InterPro" id="IPR032350">
    <property type="entry name" value="Nbr1_FW"/>
</dbReference>
<protein>
    <recommendedName>
        <fullName evidence="6">Secretion system C-terminal sorting domain-containing protein</fullName>
    </recommendedName>
</protein>
<reference evidence="4 5" key="1">
    <citation type="submission" date="2016-11" db="EMBL/GenBank/DDBJ databases">
        <title>Trade-off between light-utilization and light-protection in marine flavobacteria.</title>
        <authorList>
            <person name="Kumagai Y."/>
        </authorList>
    </citation>
    <scope>NUCLEOTIDE SEQUENCE [LARGE SCALE GENOMIC DNA]</scope>
    <source>
        <strain evidence="4 5">ATCC 700397</strain>
    </source>
</reference>
<dbReference type="InterPro" id="IPR013783">
    <property type="entry name" value="Ig-like_fold"/>
</dbReference>
<proteinExistence type="predicted"/>
<gene>
    <name evidence="4" type="ORF">BST83_11360</name>
</gene>
<keyword evidence="1" id="KW-0732">Signal</keyword>
<dbReference type="EMBL" id="MQUA01000013">
    <property type="protein sequence ID" value="PQB07687.1"/>
    <property type="molecule type" value="Genomic_DNA"/>
</dbReference>
<evidence type="ECO:0000256" key="1">
    <source>
        <dbReference type="ARBA" id="ARBA00022729"/>
    </source>
</evidence>
<evidence type="ECO:0008006" key="6">
    <source>
        <dbReference type="Google" id="ProtNLM"/>
    </source>
</evidence>
<dbReference type="Proteomes" id="UP000239522">
    <property type="component" value="Unassembled WGS sequence"/>
</dbReference>
<keyword evidence="5" id="KW-1185">Reference proteome</keyword>
<evidence type="ECO:0000259" key="3">
    <source>
        <dbReference type="Pfam" id="PF18962"/>
    </source>
</evidence>
<accession>A0A2S7KYI1</accession>
<dbReference type="OrthoDB" id="1467680at2"/>
<name>A0A2S7KYI1_9FLAO</name>
<feature type="domain" description="Secretion system C-terminal sorting" evidence="3">
    <location>
        <begin position="593"/>
        <end position="671"/>
    </location>
</feature>
<evidence type="ECO:0000313" key="4">
    <source>
        <dbReference type="EMBL" id="PQB07687.1"/>
    </source>
</evidence>
<evidence type="ECO:0000259" key="2">
    <source>
        <dbReference type="Pfam" id="PF16158"/>
    </source>
</evidence>
<dbReference type="NCBIfam" id="TIGR04183">
    <property type="entry name" value="Por_Secre_tail"/>
    <property type="match status" value="1"/>
</dbReference>
<organism evidence="4 5">
    <name type="scientific">Polaribacter filamentus</name>
    <dbReference type="NCBI Taxonomy" id="53483"/>
    <lineage>
        <taxon>Bacteria</taxon>
        <taxon>Pseudomonadati</taxon>
        <taxon>Bacteroidota</taxon>
        <taxon>Flavobacteriia</taxon>
        <taxon>Flavobacteriales</taxon>
        <taxon>Flavobacteriaceae</taxon>
    </lineage>
</organism>